<feature type="region of interest" description="Disordered" evidence="1">
    <location>
        <begin position="95"/>
        <end position="115"/>
    </location>
</feature>
<feature type="compositionally biased region" description="Polar residues" evidence="1">
    <location>
        <begin position="264"/>
        <end position="275"/>
    </location>
</feature>
<sequence length="312" mass="34309">MAIWPSSCPGTVYKAPARWQACSPLLLPPSSFGLNVSQRHLRIDQYTHPRALTDMTRRTVGTPSRRKSVINLFTTPPLRRSVLARNHIPLEDNSLPTHLTDFDDDDDDDENTLTATGDISLSYPYLLPGVAGALSPKPRSRHGTPSRKAQHSLLVRAEALPPVRPRPPARRISEASFKLRTIIMRGGPIGSPVASVPSRDADATRPMAAYATPPPTVRVTPAPARRVENPSVLSSIGTIPDEVVSTETPQSRFEAFMKSRDLTRSPSKAVLSTPNAPLVPEVPRRRDTRPLRGYARLPPRLPIPDWSGMDMD</sequence>
<dbReference type="Proteomes" id="UP001362999">
    <property type="component" value="Unassembled WGS sequence"/>
</dbReference>
<dbReference type="EMBL" id="JAWWNJ010000022">
    <property type="protein sequence ID" value="KAK7033828.1"/>
    <property type="molecule type" value="Genomic_DNA"/>
</dbReference>
<evidence type="ECO:0000256" key="1">
    <source>
        <dbReference type="SAM" id="MobiDB-lite"/>
    </source>
</evidence>
<comment type="caution">
    <text evidence="2">The sequence shown here is derived from an EMBL/GenBank/DDBJ whole genome shotgun (WGS) entry which is preliminary data.</text>
</comment>
<protein>
    <submittedName>
        <fullName evidence="2">Uncharacterized protein</fullName>
    </submittedName>
</protein>
<dbReference type="AlphaFoldDB" id="A0AAW0C4P2"/>
<feature type="region of interest" description="Disordered" evidence="1">
    <location>
        <begin position="264"/>
        <end position="296"/>
    </location>
</feature>
<feature type="compositionally biased region" description="Acidic residues" evidence="1">
    <location>
        <begin position="102"/>
        <end position="111"/>
    </location>
</feature>
<feature type="compositionally biased region" description="Basic residues" evidence="1">
    <location>
        <begin position="138"/>
        <end position="150"/>
    </location>
</feature>
<organism evidence="2 3">
    <name type="scientific">Favolaschia claudopus</name>
    <dbReference type="NCBI Taxonomy" id="2862362"/>
    <lineage>
        <taxon>Eukaryota</taxon>
        <taxon>Fungi</taxon>
        <taxon>Dikarya</taxon>
        <taxon>Basidiomycota</taxon>
        <taxon>Agaricomycotina</taxon>
        <taxon>Agaricomycetes</taxon>
        <taxon>Agaricomycetidae</taxon>
        <taxon>Agaricales</taxon>
        <taxon>Marasmiineae</taxon>
        <taxon>Mycenaceae</taxon>
        <taxon>Favolaschia</taxon>
    </lineage>
</organism>
<keyword evidence="3" id="KW-1185">Reference proteome</keyword>
<proteinExistence type="predicted"/>
<name>A0AAW0C4P2_9AGAR</name>
<evidence type="ECO:0000313" key="3">
    <source>
        <dbReference type="Proteomes" id="UP001362999"/>
    </source>
</evidence>
<feature type="region of interest" description="Disordered" evidence="1">
    <location>
        <begin position="132"/>
        <end position="152"/>
    </location>
</feature>
<reference evidence="2 3" key="1">
    <citation type="journal article" date="2024" name="J Genomics">
        <title>Draft genome sequencing and assembly of Favolaschia claudopus CIRM-BRFM 2984 isolated from oak limbs.</title>
        <authorList>
            <person name="Navarro D."/>
            <person name="Drula E."/>
            <person name="Chaduli D."/>
            <person name="Cazenave R."/>
            <person name="Ahrendt S."/>
            <person name="Wang J."/>
            <person name="Lipzen A."/>
            <person name="Daum C."/>
            <person name="Barry K."/>
            <person name="Grigoriev I.V."/>
            <person name="Favel A."/>
            <person name="Rosso M.N."/>
            <person name="Martin F."/>
        </authorList>
    </citation>
    <scope>NUCLEOTIDE SEQUENCE [LARGE SCALE GENOMIC DNA]</scope>
    <source>
        <strain evidence="2 3">CIRM-BRFM 2984</strain>
    </source>
</reference>
<evidence type="ECO:0000313" key="2">
    <source>
        <dbReference type="EMBL" id="KAK7033828.1"/>
    </source>
</evidence>
<gene>
    <name evidence="2" type="ORF">R3P38DRAFT_3499039</name>
</gene>
<accession>A0AAW0C4P2</accession>